<organism evidence="3 4">
    <name type="scientific">Daphnia pulex</name>
    <name type="common">Water flea</name>
    <dbReference type="NCBI Taxonomy" id="6669"/>
    <lineage>
        <taxon>Eukaryota</taxon>
        <taxon>Metazoa</taxon>
        <taxon>Ecdysozoa</taxon>
        <taxon>Arthropoda</taxon>
        <taxon>Crustacea</taxon>
        <taxon>Branchiopoda</taxon>
        <taxon>Diplostraca</taxon>
        <taxon>Cladocera</taxon>
        <taxon>Anomopoda</taxon>
        <taxon>Daphniidae</taxon>
        <taxon>Daphnia</taxon>
    </lineage>
</organism>
<reference evidence="3 4" key="1">
    <citation type="journal article" date="2011" name="Science">
        <title>The ecoresponsive genome of Daphnia pulex.</title>
        <authorList>
            <person name="Colbourne J.K."/>
            <person name="Pfrender M.E."/>
            <person name="Gilbert D."/>
            <person name="Thomas W.K."/>
            <person name="Tucker A."/>
            <person name="Oakley T.H."/>
            <person name="Tokishita S."/>
            <person name="Aerts A."/>
            <person name="Arnold G.J."/>
            <person name="Basu M.K."/>
            <person name="Bauer D.J."/>
            <person name="Caceres C.E."/>
            <person name="Carmel L."/>
            <person name="Casola C."/>
            <person name="Choi J.H."/>
            <person name="Detter J.C."/>
            <person name="Dong Q."/>
            <person name="Dusheyko S."/>
            <person name="Eads B.D."/>
            <person name="Frohlich T."/>
            <person name="Geiler-Samerotte K.A."/>
            <person name="Gerlach D."/>
            <person name="Hatcher P."/>
            <person name="Jogdeo S."/>
            <person name="Krijgsveld J."/>
            <person name="Kriventseva E.V."/>
            <person name="Kultz D."/>
            <person name="Laforsch C."/>
            <person name="Lindquist E."/>
            <person name="Lopez J."/>
            <person name="Manak J.R."/>
            <person name="Muller J."/>
            <person name="Pangilinan J."/>
            <person name="Patwardhan R.P."/>
            <person name="Pitluck S."/>
            <person name="Pritham E.J."/>
            <person name="Rechtsteiner A."/>
            <person name="Rho M."/>
            <person name="Rogozin I.B."/>
            <person name="Sakarya O."/>
            <person name="Salamov A."/>
            <person name="Schaack S."/>
            <person name="Shapiro H."/>
            <person name="Shiga Y."/>
            <person name="Skalitzky C."/>
            <person name="Smith Z."/>
            <person name="Souvorov A."/>
            <person name="Sung W."/>
            <person name="Tang Z."/>
            <person name="Tsuchiya D."/>
            <person name="Tu H."/>
            <person name="Vos H."/>
            <person name="Wang M."/>
            <person name="Wolf Y.I."/>
            <person name="Yamagata H."/>
            <person name="Yamada T."/>
            <person name="Ye Y."/>
            <person name="Shaw J.R."/>
            <person name="Andrews J."/>
            <person name="Crease T.J."/>
            <person name="Tang H."/>
            <person name="Lucas S.M."/>
            <person name="Robertson H.M."/>
            <person name="Bork P."/>
            <person name="Koonin E.V."/>
            <person name="Zdobnov E.M."/>
            <person name="Grigoriev I.V."/>
            <person name="Lynch M."/>
            <person name="Boore J.L."/>
        </authorList>
    </citation>
    <scope>NUCLEOTIDE SEQUENCE [LARGE SCALE GENOMIC DNA]</scope>
</reference>
<keyword evidence="4" id="KW-1185">Reference proteome</keyword>
<dbReference type="STRING" id="6669.E9HKG6"/>
<evidence type="ECO:0000256" key="2">
    <source>
        <dbReference type="SAM" id="SignalP"/>
    </source>
</evidence>
<feature type="chain" id="PRO_5012768112" evidence="2">
    <location>
        <begin position="16"/>
        <end position="360"/>
    </location>
</feature>
<evidence type="ECO:0000313" key="3">
    <source>
        <dbReference type="EMBL" id="EFX67785.1"/>
    </source>
</evidence>
<accession>E9HKG6</accession>
<dbReference type="PANTHER" id="PTHR14950:SF37">
    <property type="entry name" value="ENDORIBONUCLEASE DICER"/>
    <property type="match status" value="1"/>
</dbReference>
<evidence type="ECO:0000313" key="4">
    <source>
        <dbReference type="Proteomes" id="UP000000305"/>
    </source>
</evidence>
<dbReference type="OrthoDB" id="6402313at2759"/>
<dbReference type="KEGG" id="dpx:DAPPUDRAFT_115165"/>
<dbReference type="GO" id="GO:0005634">
    <property type="term" value="C:nucleus"/>
    <property type="evidence" value="ECO:0000318"/>
    <property type="project" value="GO_Central"/>
</dbReference>
<keyword evidence="2" id="KW-0732">Signal</keyword>
<dbReference type="AlphaFoldDB" id="E9HKG6"/>
<dbReference type="HOGENOM" id="CLU_065876_0_0_1"/>
<evidence type="ECO:0000256" key="1">
    <source>
        <dbReference type="ARBA" id="ARBA00022801"/>
    </source>
</evidence>
<protein>
    <submittedName>
        <fullName evidence="3">Uncharacterized protein</fullName>
    </submittedName>
</protein>
<proteinExistence type="predicted"/>
<dbReference type="PANTHER" id="PTHR14950">
    <property type="entry name" value="DICER-RELATED"/>
    <property type="match status" value="1"/>
</dbReference>
<dbReference type="GO" id="GO:0005737">
    <property type="term" value="C:cytoplasm"/>
    <property type="evidence" value="ECO:0000318"/>
    <property type="project" value="GO_Central"/>
</dbReference>
<dbReference type="GO" id="GO:0031054">
    <property type="term" value="P:pre-miRNA processing"/>
    <property type="evidence" value="ECO:0000318"/>
    <property type="project" value="GO_Central"/>
</dbReference>
<name>E9HKG6_DAPPU</name>
<gene>
    <name evidence="3" type="ORF">DAPPUDRAFT_115165</name>
</gene>
<keyword evidence="1" id="KW-0378">Hydrolase</keyword>
<dbReference type="GO" id="GO:0003723">
    <property type="term" value="F:RNA binding"/>
    <property type="evidence" value="ECO:0000318"/>
    <property type="project" value="GO_Central"/>
</dbReference>
<dbReference type="Proteomes" id="UP000000305">
    <property type="component" value="Unassembled WGS sequence"/>
</dbReference>
<dbReference type="EMBL" id="GL732668">
    <property type="protein sequence ID" value="EFX67785.1"/>
    <property type="molecule type" value="Genomic_DNA"/>
</dbReference>
<feature type="signal peptide" evidence="2">
    <location>
        <begin position="1"/>
        <end position="15"/>
    </location>
</feature>
<dbReference type="GO" id="GO:0006309">
    <property type="term" value="P:apoptotic DNA fragmentation"/>
    <property type="evidence" value="ECO:0000318"/>
    <property type="project" value="GO_Central"/>
</dbReference>
<dbReference type="GO" id="GO:0004525">
    <property type="term" value="F:ribonuclease III activity"/>
    <property type="evidence" value="ECO:0000318"/>
    <property type="project" value="GO_Central"/>
</dbReference>
<dbReference type="GO" id="GO:0070578">
    <property type="term" value="C:RISC-loading complex"/>
    <property type="evidence" value="ECO:0000318"/>
    <property type="project" value="GO_Central"/>
</dbReference>
<dbReference type="GO" id="GO:0030422">
    <property type="term" value="P:siRNA processing"/>
    <property type="evidence" value="ECO:0000318"/>
    <property type="project" value="GO_Central"/>
</dbReference>
<sequence length="360" mass="39817">MNIYILLLLTVYASAFETTVCNCKNPIRQEHLRIDDDHCQPIRRPTQRNADYAVWTDRKDGLKVRGYVCSRWEKINHISTNLFLQQIVVPDKRAVDTSEAECKIMAQTKRLKGITENLNATAKSLLLVPGVLADLFESVGGAIYKNSGFSRKAVLKSYTLFLVHAYATPENGNATTESLLVPGVLADLFEAVADAIYKDSGYSRKAVVKSFTPFLYQAYVIIAMMWMGHISHNANPDGSVDIYGKGTRPGVGMSIRVDKRPGYSVDMGYGVIMDHVKLGPRLGQDVMLPSPGVKNFVVGQEKTGKDTIHCVDLDGMGTPATRDTGYLGGRHWIPRPTLATHKADTGYPDTGYPTLATQRW</sequence>
<dbReference type="GO" id="GO:0004530">
    <property type="term" value="F:deoxyribonuclease I activity"/>
    <property type="evidence" value="ECO:0000318"/>
    <property type="project" value="GO_Central"/>
</dbReference>
<dbReference type="InParanoid" id="E9HKG6"/>